<dbReference type="UniPathway" id="UPA00988"/>
<dbReference type="EMBL" id="CCKQ01000375">
    <property type="protein sequence ID" value="CDW71433.1"/>
    <property type="molecule type" value="Genomic_DNA"/>
</dbReference>
<comment type="similarity">
    <text evidence="4">Belongs to the ELP4 family.</text>
</comment>
<evidence type="ECO:0000313" key="11">
    <source>
        <dbReference type="Proteomes" id="UP000039865"/>
    </source>
</evidence>
<dbReference type="PANTHER" id="PTHR12896:SF1">
    <property type="entry name" value="ELONGATOR COMPLEX PROTEIN 4"/>
    <property type="match status" value="1"/>
</dbReference>
<name>A0A077ZNE1_STYLE</name>
<dbReference type="OMA" id="VGTHNPP"/>
<dbReference type="Gene3D" id="3.40.50.300">
    <property type="entry name" value="P-loop containing nucleotide triphosphate hydrolases"/>
    <property type="match status" value="1"/>
</dbReference>
<reference evidence="10 11" key="1">
    <citation type="submission" date="2014-06" db="EMBL/GenBank/DDBJ databases">
        <authorList>
            <person name="Swart Estienne"/>
        </authorList>
    </citation>
    <scope>NUCLEOTIDE SEQUENCE [LARGE SCALE GENOMIC DNA]</scope>
    <source>
        <strain evidence="10 11">130c</strain>
    </source>
</reference>
<dbReference type="InParanoid" id="A0A077ZNE1"/>
<dbReference type="GO" id="GO:0002098">
    <property type="term" value="P:tRNA wobble uridine modification"/>
    <property type="evidence" value="ECO:0007669"/>
    <property type="project" value="InterPro"/>
</dbReference>
<dbReference type="GO" id="GO:0033588">
    <property type="term" value="C:elongator holoenzyme complex"/>
    <property type="evidence" value="ECO:0007669"/>
    <property type="project" value="InterPro"/>
</dbReference>
<evidence type="ECO:0000256" key="5">
    <source>
        <dbReference type="ARBA" id="ARBA00020265"/>
    </source>
</evidence>
<evidence type="ECO:0000256" key="9">
    <source>
        <dbReference type="SAM" id="MobiDB-lite"/>
    </source>
</evidence>
<feature type="region of interest" description="Disordered" evidence="9">
    <location>
        <begin position="354"/>
        <end position="394"/>
    </location>
</feature>
<dbReference type="InterPro" id="IPR027417">
    <property type="entry name" value="P-loop_NTPase"/>
</dbReference>
<evidence type="ECO:0000256" key="1">
    <source>
        <dbReference type="ARBA" id="ARBA00004123"/>
    </source>
</evidence>
<comment type="subcellular location">
    <subcellularLocation>
        <location evidence="2">Cytoplasm</location>
    </subcellularLocation>
    <subcellularLocation>
        <location evidence="1">Nucleus</location>
    </subcellularLocation>
</comment>
<keyword evidence="6" id="KW-0963">Cytoplasm</keyword>
<dbReference type="GO" id="GO:0005737">
    <property type="term" value="C:cytoplasm"/>
    <property type="evidence" value="ECO:0007669"/>
    <property type="project" value="UniProtKB-SubCell"/>
</dbReference>
<evidence type="ECO:0000256" key="7">
    <source>
        <dbReference type="ARBA" id="ARBA00022694"/>
    </source>
</evidence>
<dbReference type="PANTHER" id="PTHR12896">
    <property type="entry name" value="PAX6 NEIGHBOR PROTEIN PAXNEB"/>
    <property type="match status" value="1"/>
</dbReference>
<dbReference type="Pfam" id="PF05625">
    <property type="entry name" value="PAXNEB"/>
    <property type="match status" value="1"/>
</dbReference>
<evidence type="ECO:0000256" key="3">
    <source>
        <dbReference type="ARBA" id="ARBA00005043"/>
    </source>
</evidence>
<keyword evidence="11" id="KW-1185">Reference proteome</keyword>
<dbReference type="GO" id="GO:0008023">
    <property type="term" value="C:transcription elongation factor complex"/>
    <property type="evidence" value="ECO:0007669"/>
    <property type="project" value="TreeGrafter"/>
</dbReference>
<comment type="pathway">
    <text evidence="3">tRNA modification; 5-methoxycarbonylmethyl-2-thiouridine-tRNA biosynthesis.</text>
</comment>
<organism evidence="10 11">
    <name type="scientific">Stylonychia lemnae</name>
    <name type="common">Ciliate</name>
    <dbReference type="NCBI Taxonomy" id="5949"/>
    <lineage>
        <taxon>Eukaryota</taxon>
        <taxon>Sar</taxon>
        <taxon>Alveolata</taxon>
        <taxon>Ciliophora</taxon>
        <taxon>Intramacronucleata</taxon>
        <taxon>Spirotrichea</taxon>
        <taxon>Stichotrichia</taxon>
        <taxon>Sporadotrichida</taxon>
        <taxon>Oxytrichidae</taxon>
        <taxon>Stylonychinae</taxon>
        <taxon>Stylonychia</taxon>
    </lineage>
</organism>
<feature type="compositionally biased region" description="Polar residues" evidence="9">
    <location>
        <begin position="382"/>
        <end position="394"/>
    </location>
</feature>
<gene>
    <name evidence="10" type="primary">Contig8455.g9031</name>
    <name evidence="10" type="ORF">STYLEM_377</name>
</gene>
<keyword evidence="8" id="KW-0539">Nucleus</keyword>
<dbReference type="InterPro" id="IPR008728">
    <property type="entry name" value="Elongator_complex_protein_4"/>
</dbReference>
<evidence type="ECO:0000256" key="4">
    <source>
        <dbReference type="ARBA" id="ARBA00007573"/>
    </source>
</evidence>
<dbReference type="Proteomes" id="UP000039865">
    <property type="component" value="Unassembled WGS sequence"/>
</dbReference>
<evidence type="ECO:0000313" key="10">
    <source>
        <dbReference type="EMBL" id="CDW71433.1"/>
    </source>
</evidence>
<evidence type="ECO:0000256" key="6">
    <source>
        <dbReference type="ARBA" id="ARBA00022490"/>
    </source>
</evidence>
<sequence length="394" mass="44991">MSFVKKINTAPQLYKQQKGVRPYANQQYCVSSGNPSLDALIGGGLPIGSIVLLIEDSYSHYYSHFLKTYLGEGIVNEHKLLILDADQFRERDWWMKFLPGVIKMKDPNGTSSSTSQSASASSSQYEESKQEQLKVAWRYNTLLEKNAQDSSQTSQISYKFDNSKEMGNTYSNSMSSQLKKDEMTVFMKYDSAQTNYIDLWEQICEQVQNHLSSEEDDRIFRFLLPNFNLLLNKSSGFEENKRDILKEEKDMIRLLRNLKALMRATNGVCLIQVDEDQLSKHINSNLFFLADIVIKLTSFKDHQEMKIGEYDGTLRLLKQPKLHGLISSLSEFDVYALKLKGKQSITVEKIHLEPEDDRTGQDENLQQKGGKKSNKSAGVASVQCNPTKSHQLDF</sequence>
<evidence type="ECO:0000256" key="8">
    <source>
        <dbReference type="ARBA" id="ARBA00023242"/>
    </source>
</evidence>
<dbReference type="AlphaFoldDB" id="A0A077ZNE1"/>
<accession>A0A077ZNE1</accession>
<evidence type="ECO:0000256" key="2">
    <source>
        <dbReference type="ARBA" id="ARBA00004496"/>
    </source>
</evidence>
<keyword evidence="7" id="KW-0819">tRNA processing</keyword>
<protein>
    <recommendedName>
        <fullName evidence="5">Elongator complex protein 4</fullName>
    </recommendedName>
</protein>
<proteinExistence type="inferred from homology"/>
<dbReference type="OrthoDB" id="310450at2759"/>